<dbReference type="InterPro" id="IPR001254">
    <property type="entry name" value="Trypsin_dom"/>
</dbReference>
<dbReference type="PRINTS" id="PR00722">
    <property type="entry name" value="CHYMOTRYPSIN"/>
</dbReference>
<dbReference type="SUPFAM" id="SSF50494">
    <property type="entry name" value="Trypsin-like serine proteases"/>
    <property type="match status" value="1"/>
</dbReference>
<dbReference type="Gene3D" id="2.40.10.10">
    <property type="entry name" value="Trypsin-like serine proteases"/>
    <property type="match status" value="2"/>
</dbReference>
<keyword evidence="3" id="KW-0378">Hydrolase</keyword>
<dbReference type="PROSITE" id="PS00134">
    <property type="entry name" value="TRYPSIN_HIS"/>
    <property type="match status" value="1"/>
</dbReference>
<dbReference type="Pfam" id="PF00089">
    <property type="entry name" value="Trypsin"/>
    <property type="match status" value="1"/>
</dbReference>
<dbReference type="GO" id="GO:0004252">
    <property type="term" value="F:serine-type endopeptidase activity"/>
    <property type="evidence" value="ECO:0007669"/>
    <property type="project" value="InterPro"/>
</dbReference>
<dbReference type="PROSITE" id="PS00135">
    <property type="entry name" value="TRYPSIN_SER"/>
    <property type="match status" value="1"/>
</dbReference>
<dbReference type="EMBL" id="UYYA01000197">
    <property type="protein sequence ID" value="VDM52942.1"/>
    <property type="molecule type" value="Genomic_DNA"/>
</dbReference>
<comment type="similarity">
    <text evidence="2">Belongs to the peptidase S1 family. CLIP subfamily.</text>
</comment>
<gene>
    <name evidence="5" type="ORF">ACOC_LOCUS1357</name>
</gene>
<dbReference type="InterPro" id="IPR001314">
    <property type="entry name" value="Peptidase_S1A"/>
</dbReference>
<dbReference type="OrthoDB" id="5865181at2759"/>
<keyword evidence="6" id="KW-1185">Reference proteome</keyword>
<dbReference type="InterPro" id="IPR033116">
    <property type="entry name" value="TRYPSIN_SER"/>
</dbReference>
<name>A0A0R3PC55_ANGCS</name>
<dbReference type="WBParaSite" id="ACOC_0000135601-mRNA-1">
    <property type="protein sequence ID" value="ACOC_0000135601-mRNA-1"/>
    <property type="gene ID" value="ACOC_0000135601"/>
</dbReference>
<accession>A0A0R3PC55</accession>
<dbReference type="InterPro" id="IPR018114">
    <property type="entry name" value="TRYPSIN_HIS"/>
</dbReference>
<dbReference type="SMART" id="SM00020">
    <property type="entry name" value="Tryp_SPc"/>
    <property type="match status" value="1"/>
</dbReference>
<dbReference type="InterPro" id="IPR051487">
    <property type="entry name" value="Ser/Thr_Proteases_Immune/Dev"/>
</dbReference>
<dbReference type="GO" id="GO:0006508">
    <property type="term" value="P:proteolysis"/>
    <property type="evidence" value="ECO:0007669"/>
    <property type="project" value="UniProtKB-KW"/>
</dbReference>
<feature type="domain" description="Peptidase S1" evidence="4">
    <location>
        <begin position="63"/>
        <end position="302"/>
    </location>
</feature>
<dbReference type="Proteomes" id="UP000267027">
    <property type="component" value="Unassembled WGS sequence"/>
</dbReference>
<sequence length="302" mass="33666">MDDSMLKRIRVSNHFQNELPDLLVVETSKQMNFLGILRCSSEETLKITNEAVFVAVNLDFPHWQIEKELCSAVQISSQHLLTAAHCVVRIHENVKRCDTRIEKRLRYVPLLPSDLIIIAGSACPNLAEKRCWVRRNVYRAAEITVHPDHDPCQIKTDLAIVLVKSKISQRDGSSICMPSKNEVILEDVVAMGFGVKRLQWSMDCLFRLYELLVCSSAPQTNNKLRAVDLTARYQAGTRITATAKGKSICKGDSGGPLVKVNSTGSYVLLGIGSASKPPCDVKDRPEQGGRLREMIFVGRSSM</sequence>
<evidence type="ECO:0000256" key="1">
    <source>
        <dbReference type="ARBA" id="ARBA00023157"/>
    </source>
</evidence>
<evidence type="ECO:0000256" key="3">
    <source>
        <dbReference type="RuleBase" id="RU363034"/>
    </source>
</evidence>
<evidence type="ECO:0000313" key="5">
    <source>
        <dbReference type="EMBL" id="VDM52942.1"/>
    </source>
</evidence>
<dbReference type="InterPro" id="IPR043504">
    <property type="entry name" value="Peptidase_S1_PA_chymotrypsin"/>
</dbReference>
<protein>
    <submittedName>
        <fullName evidence="7">Peptidase S1 domain-containing protein</fullName>
    </submittedName>
</protein>
<keyword evidence="3" id="KW-0645">Protease</keyword>
<dbReference type="PANTHER" id="PTHR24256">
    <property type="entry name" value="TRYPTASE-RELATED"/>
    <property type="match status" value="1"/>
</dbReference>
<dbReference type="OMA" id="CVVRIHE"/>
<organism evidence="7">
    <name type="scientific">Angiostrongylus costaricensis</name>
    <name type="common">Nematode worm</name>
    <dbReference type="NCBI Taxonomy" id="334426"/>
    <lineage>
        <taxon>Eukaryota</taxon>
        <taxon>Metazoa</taxon>
        <taxon>Ecdysozoa</taxon>
        <taxon>Nematoda</taxon>
        <taxon>Chromadorea</taxon>
        <taxon>Rhabditida</taxon>
        <taxon>Rhabditina</taxon>
        <taxon>Rhabditomorpha</taxon>
        <taxon>Strongyloidea</taxon>
        <taxon>Metastrongylidae</taxon>
        <taxon>Angiostrongylus</taxon>
    </lineage>
</organism>
<keyword evidence="3" id="KW-0720">Serine protease</keyword>
<evidence type="ECO:0000256" key="2">
    <source>
        <dbReference type="ARBA" id="ARBA00024195"/>
    </source>
</evidence>
<reference evidence="7" key="1">
    <citation type="submission" date="2017-02" db="UniProtKB">
        <authorList>
            <consortium name="WormBaseParasite"/>
        </authorList>
    </citation>
    <scope>IDENTIFICATION</scope>
</reference>
<evidence type="ECO:0000313" key="7">
    <source>
        <dbReference type="WBParaSite" id="ACOC_0000135601-mRNA-1"/>
    </source>
</evidence>
<dbReference type="STRING" id="334426.A0A0R3PC55"/>
<proteinExistence type="inferred from homology"/>
<evidence type="ECO:0000259" key="4">
    <source>
        <dbReference type="PROSITE" id="PS50240"/>
    </source>
</evidence>
<evidence type="ECO:0000313" key="6">
    <source>
        <dbReference type="Proteomes" id="UP000267027"/>
    </source>
</evidence>
<dbReference type="AlphaFoldDB" id="A0A0R3PC55"/>
<dbReference type="InterPro" id="IPR009003">
    <property type="entry name" value="Peptidase_S1_PA"/>
</dbReference>
<dbReference type="PROSITE" id="PS50240">
    <property type="entry name" value="TRYPSIN_DOM"/>
    <property type="match status" value="1"/>
</dbReference>
<reference evidence="5 6" key="2">
    <citation type="submission" date="2018-11" db="EMBL/GenBank/DDBJ databases">
        <authorList>
            <consortium name="Pathogen Informatics"/>
        </authorList>
    </citation>
    <scope>NUCLEOTIDE SEQUENCE [LARGE SCALE GENOMIC DNA]</scope>
    <source>
        <strain evidence="5 6">Costa Rica</strain>
    </source>
</reference>
<keyword evidence="1" id="KW-1015">Disulfide bond</keyword>